<proteinExistence type="predicted"/>
<protein>
    <recommendedName>
        <fullName evidence="5">BED-type domain-containing protein</fullName>
    </recommendedName>
</protein>
<evidence type="ECO:0008006" key="5">
    <source>
        <dbReference type="Google" id="ProtNLM"/>
    </source>
</evidence>
<feature type="region of interest" description="Disordered" evidence="2">
    <location>
        <begin position="169"/>
        <end position="194"/>
    </location>
</feature>
<keyword evidence="1" id="KW-0175">Coiled coil</keyword>
<evidence type="ECO:0000256" key="2">
    <source>
        <dbReference type="SAM" id="MobiDB-lite"/>
    </source>
</evidence>
<dbReference type="EMBL" id="JAXUIC010000002">
    <property type="protein sequence ID" value="KAK4604982.1"/>
    <property type="molecule type" value="Genomic_DNA"/>
</dbReference>
<feature type="coiled-coil region" evidence="1">
    <location>
        <begin position="135"/>
        <end position="166"/>
    </location>
</feature>
<accession>A0AAN7G6D1</accession>
<evidence type="ECO:0000313" key="4">
    <source>
        <dbReference type="Proteomes" id="UP001324115"/>
    </source>
</evidence>
<evidence type="ECO:0000313" key="3">
    <source>
        <dbReference type="EMBL" id="KAK4604982.1"/>
    </source>
</evidence>
<keyword evidence="4" id="KW-1185">Reference proteome</keyword>
<name>A0AAN7G6D1_QUERU</name>
<sequence length="209" mass="24536">MLGEDRVVVLLCSRFIMRRQRLTDIAWQYCQMIDGNHCHVRCNFCGHTMWGGVSRLKQHLAQKRGDVIACNKCPHDVIKLMQEHLIELSLKRESIERINREKLEDMKKMYAEPHALPHEAPNTEEIDAEEKASIEQAIKESLETLQMEKERAKRDADEELEAACRESMQYYKEESRRRGKGSSSSRPRPSSYYEIIDYDDSDFSDFSFE</sequence>
<gene>
    <name evidence="3" type="ORF">RGQ29_013163</name>
</gene>
<comment type="caution">
    <text evidence="3">The sequence shown here is derived from an EMBL/GenBank/DDBJ whole genome shotgun (WGS) entry which is preliminary data.</text>
</comment>
<evidence type="ECO:0000256" key="1">
    <source>
        <dbReference type="SAM" id="Coils"/>
    </source>
</evidence>
<dbReference type="Proteomes" id="UP001324115">
    <property type="component" value="Unassembled WGS sequence"/>
</dbReference>
<reference evidence="3 4" key="1">
    <citation type="journal article" date="2023" name="G3 (Bethesda)">
        <title>A haplotype-resolved chromosome-scale genome for Quercus rubra L. provides insights into the genetics of adaptive traits for red oak species.</title>
        <authorList>
            <person name="Kapoor B."/>
            <person name="Jenkins J."/>
            <person name="Schmutz J."/>
            <person name="Zhebentyayeva T."/>
            <person name="Kuelheim C."/>
            <person name="Coggeshall M."/>
            <person name="Heim C."/>
            <person name="Lasky J.R."/>
            <person name="Leites L."/>
            <person name="Islam-Faridi N."/>
            <person name="Romero-Severson J."/>
            <person name="DeLeo V.L."/>
            <person name="Lucas S.M."/>
            <person name="Lazic D."/>
            <person name="Gailing O."/>
            <person name="Carlson J."/>
            <person name="Staton M."/>
        </authorList>
    </citation>
    <scope>NUCLEOTIDE SEQUENCE [LARGE SCALE GENOMIC DNA]</scope>
    <source>
        <strain evidence="3">Pseudo-F2</strain>
    </source>
</reference>
<dbReference type="PANTHER" id="PTHR46951:SF2">
    <property type="entry name" value="BED-TYPE DOMAIN-CONTAINING PROTEIN"/>
    <property type="match status" value="1"/>
</dbReference>
<organism evidence="3 4">
    <name type="scientific">Quercus rubra</name>
    <name type="common">Northern red oak</name>
    <name type="synonym">Quercus borealis</name>
    <dbReference type="NCBI Taxonomy" id="3512"/>
    <lineage>
        <taxon>Eukaryota</taxon>
        <taxon>Viridiplantae</taxon>
        <taxon>Streptophyta</taxon>
        <taxon>Embryophyta</taxon>
        <taxon>Tracheophyta</taxon>
        <taxon>Spermatophyta</taxon>
        <taxon>Magnoliopsida</taxon>
        <taxon>eudicotyledons</taxon>
        <taxon>Gunneridae</taxon>
        <taxon>Pentapetalae</taxon>
        <taxon>rosids</taxon>
        <taxon>fabids</taxon>
        <taxon>Fagales</taxon>
        <taxon>Fagaceae</taxon>
        <taxon>Quercus</taxon>
    </lineage>
</organism>
<dbReference type="PANTHER" id="PTHR46951">
    <property type="entry name" value="BED-TYPE DOMAIN-CONTAINING PROTEIN"/>
    <property type="match status" value="1"/>
</dbReference>
<dbReference type="AlphaFoldDB" id="A0AAN7G6D1"/>
<feature type="compositionally biased region" description="Low complexity" evidence="2">
    <location>
        <begin position="181"/>
        <end position="194"/>
    </location>
</feature>